<dbReference type="STRING" id="361077.A0A151Z8Z9"/>
<dbReference type="PANTHER" id="PTHR43391">
    <property type="entry name" value="RETINOL DEHYDROGENASE-RELATED"/>
    <property type="match status" value="1"/>
</dbReference>
<keyword evidence="7" id="KW-1185">Reference proteome</keyword>
<sequence length="323" mass="36957">MFYYFYLLYLYLIQTPLYYVLSVIIFLILTFKTLQWVLNNKVNIKSLESYKNKVVIVTGASGGIGEKIAFKYAELGSKVAIVARRVELLEKLKKDIVKQLNIDSKQILVVQCDLCNENECEQMIERVVREWNRIDICVWNAGVGSLIEFDKLDQIESRQDRFKIFRDNMEINYFSLVYCTSFALPYLKQQKGSIVVVSSLAGKYGTPLRTSYSASKHAVQGFFNSLRNELSNQIQISIICPGFVLTDFHQKVATIDGKPIERESHSFMTADQCATIVLKTERCNKREVIPQLKAKVGTYLQPILPELVDVMTNKVAKGSLKNK</sequence>
<organism evidence="6 7">
    <name type="scientific">Tieghemostelium lacteum</name>
    <name type="common">Slime mold</name>
    <name type="synonym">Dictyostelium lacteum</name>
    <dbReference type="NCBI Taxonomy" id="361077"/>
    <lineage>
        <taxon>Eukaryota</taxon>
        <taxon>Amoebozoa</taxon>
        <taxon>Evosea</taxon>
        <taxon>Eumycetozoa</taxon>
        <taxon>Dictyostelia</taxon>
        <taxon>Dictyosteliales</taxon>
        <taxon>Raperosteliaceae</taxon>
        <taxon>Tieghemostelium</taxon>
    </lineage>
</organism>
<evidence type="ECO:0000256" key="5">
    <source>
        <dbReference type="SAM" id="Phobius"/>
    </source>
</evidence>
<dbReference type="Gene3D" id="3.40.50.720">
    <property type="entry name" value="NAD(P)-binding Rossmann-like Domain"/>
    <property type="match status" value="1"/>
</dbReference>
<evidence type="ECO:0000256" key="2">
    <source>
        <dbReference type="ARBA" id="ARBA00022857"/>
    </source>
</evidence>
<dbReference type="EMBL" id="LODT01000037">
    <property type="protein sequence ID" value="KYQ90417.1"/>
    <property type="molecule type" value="Genomic_DNA"/>
</dbReference>
<dbReference type="OMA" id="FFSKMDH"/>
<dbReference type="InterPro" id="IPR036291">
    <property type="entry name" value="NAD(P)-bd_dom_sf"/>
</dbReference>
<evidence type="ECO:0000313" key="7">
    <source>
        <dbReference type="Proteomes" id="UP000076078"/>
    </source>
</evidence>
<dbReference type="InterPro" id="IPR020904">
    <property type="entry name" value="Sc_DH/Rdtase_CS"/>
</dbReference>
<dbReference type="SUPFAM" id="SSF51735">
    <property type="entry name" value="NAD(P)-binding Rossmann-fold domains"/>
    <property type="match status" value="1"/>
</dbReference>
<keyword evidence="3" id="KW-0560">Oxidoreductase</keyword>
<dbReference type="Pfam" id="PF00106">
    <property type="entry name" value="adh_short"/>
    <property type="match status" value="1"/>
</dbReference>
<keyword evidence="5" id="KW-0812">Transmembrane</keyword>
<keyword evidence="2" id="KW-0521">NADP</keyword>
<dbReference type="GO" id="GO:0016491">
    <property type="term" value="F:oxidoreductase activity"/>
    <property type="evidence" value="ECO:0007669"/>
    <property type="project" value="UniProtKB-KW"/>
</dbReference>
<dbReference type="PANTHER" id="PTHR43391:SF14">
    <property type="entry name" value="DEHYDROGENASE_REDUCTASE SDR FAMILY PROTEIN 7-LIKE"/>
    <property type="match status" value="1"/>
</dbReference>
<keyword evidence="5" id="KW-1133">Transmembrane helix</keyword>
<gene>
    <name evidence="6" type="ORF">DLAC_09036</name>
</gene>
<evidence type="ECO:0000256" key="3">
    <source>
        <dbReference type="ARBA" id="ARBA00023002"/>
    </source>
</evidence>
<feature type="transmembrane region" description="Helical" evidence="5">
    <location>
        <begin position="6"/>
        <end position="31"/>
    </location>
</feature>
<dbReference type="AlphaFoldDB" id="A0A151Z8Z9"/>
<keyword evidence="5" id="KW-0472">Membrane</keyword>
<evidence type="ECO:0000256" key="4">
    <source>
        <dbReference type="RuleBase" id="RU000363"/>
    </source>
</evidence>
<dbReference type="OrthoDB" id="1933717at2759"/>
<reference evidence="6 7" key="1">
    <citation type="submission" date="2015-12" db="EMBL/GenBank/DDBJ databases">
        <title>Dictyostelia acquired genes for synthesis and detection of signals that induce cell-type specialization by lateral gene transfer from prokaryotes.</title>
        <authorList>
            <person name="Gloeckner G."/>
            <person name="Schaap P."/>
        </authorList>
    </citation>
    <scope>NUCLEOTIDE SEQUENCE [LARGE SCALE GENOMIC DNA]</scope>
    <source>
        <strain evidence="6 7">TK</strain>
    </source>
</reference>
<dbReference type="InterPro" id="IPR002347">
    <property type="entry name" value="SDR_fam"/>
</dbReference>
<dbReference type="Proteomes" id="UP000076078">
    <property type="component" value="Unassembled WGS sequence"/>
</dbReference>
<evidence type="ECO:0000313" key="6">
    <source>
        <dbReference type="EMBL" id="KYQ90417.1"/>
    </source>
</evidence>
<comment type="caution">
    <text evidence="6">The sequence shown here is derived from an EMBL/GenBank/DDBJ whole genome shotgun (WGS) entry which is preliminary data.</text>
</comment>
<accession>A0A151Z8Z9</accession>
<dbReference type="PROSITE" id="PS00061">
    <property type="entry name" value="ADH_SHORT"/>
    <property type="match status" value="1"/>
</dbReference>
<dbReference type="PRINTS" id="PR00081">
    <property type="entry name" value="GDHRDH"/>
</dbReference>
<evidence type="ECO:0000256" key="1">
    <source>
        <dbReference type="ARBA" id="ARBA00006484"/>
    </source>
</evidence>
<comment type="similarity">
    <text evidence="1 4">Belongs to the short-chain dehydrogenases/reductases (SDR) family.</text>
</comment>
<proteinExistence type="inferred from homology"/>
<dbReference type="NCBIfam" id="NF004825">
    <property type="entry name" value="PRK06181.1"/>
    <property type="match status" value="1"/>
</dbReference>
<name>A0A151Z8Z9_TIELA</name>
<dbReference type="PRINTS" id="PR00080">
    <property type="entry name" value="SDRFAMILY"/>
</dbReference>
<dbReference type="InParanoid" id="A0A151Z8Z9"/>
<dbReference type="GO" id="GO:0005829">
    <property type="term" value="C:cytosol"/>
    <property type="evidence" value="ECO:0007669"/>
    <property type="project" value="TreeGrafter"/>
</dbReference>
<protein>
    <submittedName>
        <fullName evidence="6">Short-chain dehydrogenase/reductase (SDR) family protein</fullName>
    </submittedName>
</protein>
<dbReference type="FunCoup" id="A0A151Z8Z9">
    <property type="interactions" value="1"/>
</dbReference>